<gene>
    <name evidence="1" type="ORF">A4X13_0g8829</name>
</gene>
<keyword evidence="2" id="KW-1185">Reference proteome</keyword>
<accession>A0A177T002</accession>
<reference evidence="1" key="2">
    <citation type="journal article" date="2019" name="IMA Fungus">
        <title>Genome sequencing and comparison of five Tilletia species to identify candidate genes for the detection of regulated species infecting wheat.</title>
        <authorList>
            <person name="Nguyen H.D.T."/>
            <person name="Sultana T."/>
            <person name="Kesanakurti P."/>
            <person name="Hambleton S."/>
        </authorList>
    </citation>
    <scope>NUCLEOTIDE SEQUENCE</scope>
    <source>
        <strain evidence="1">DAOMC 236416</strain>
    </source>
</reference>
<proteinExistence type="predicted"/>
<dbReference type="EMBL" id="LWDF02001833">
    <property type="protein sequence ID" value="KAE8237330.1"/>
    <property type="molecule type" value="Genomic_DNA"/>
</dbReference>
<reference evidence="1" key="1">
    <citation type="submission" date="2016-04" db="EMBL/GenBank/DDBJ databases">
        <authorList>
            <person name="Nguyen H.D."/>
            <person name="Samba Siva P."/>
            <person name="Cullis J."/>
            <person name="Levesque C.A."/>
            <person name="Hambleton S."/>
        </authorList>
    </citation>
    <scope>NUCLEOTIDE SEQUENCE</scope>
    <source>
        <strain evidence="1">DAOMC 236416</strain>
    </source>
</reference>
<comment type="caution">
    <text evidence="1">The sequence shown here is derived from an EMBL/GenBank/DDBJ whole genome shotgun (WGS) entry which is preliminary data.</text>
</comment>
<evidence type="ECO:0000313" key="1">
    <source>
        <dbReference type="EMBL" id="KAE8237330.1"/>
    </source>
</evidence>
<name>A0A177T002_9BASI</name>
<dbReference type="AlphaFoldDB" id="A0A177T002"/>
<protein>
    <submittedName>
        <fullName evidence="1">Uncharacterized protein</fullName>
    </submittedName>
</protein>
<evidence type="ECO:0000313" key="2">
    <source>
        <dbReference type="Proteomes" id="UP000077521"/>
    </source>
</evidence>
<sequence>MILNSLYKEIINIGHLFFSRINCAWLTTQALDYIYLLLKNAFWTKFPNCVDEDESTSTSGCGRPSSTYYTAVYQSAGFIYFMAYVNTTSSRSDAYSVNQFEWTTTMGDRILPVGESVHRGIDTRAWTSWIVFAVFTGLALIFFFAPIYASLSHTFNW</sequence>
<organism evidence="1 2">
    <name type="scientific">Tilletia indica</name>
    <dbReference type="NCBI Taxonomy" id="43049"/>
    <lineage>
        <taxon>Eukaryota</taxon>
        <taxon>Fungi</taxon>
        <taxon>Dikarya</taxon>
        <taxon>Basidiomycota</taxon>
        <taxon>Ustilaginomycotina</taxon>
        <taxon>Exobasidiomycetes</taxon>
        <taxon>Tilletiales</taxon>
        <taxon>Tilletiaceae</taxon>
        <taxon>Tilletia</taxon>
    </lineage>
</organism>
<dbReference type="Proteomes" id="UP000077521">
    <property type="component" value="Unassembled WGS sequence"/>
</dbReference>